<evidence type="ECO:0008006" key="4">
    <source>
        <dbReference type="Google" id="ProtNLM"/>
    </source>
</evidence>
<comment type="caution">
    <text evidence="2">The sequence shown here is derived from an EMBL/GenBank/DDBJ whole genome shotgun (WGS) entry which is preliminary data.</text>
</comment>
<evidence type="ECO:0000313" key="2">
    <source>
        <dbReference type="EMBL" id="KRZ68669.1"/>
    </source>
</evidence>
<name>A0A0V1M9Y4_9BILA</name>
<accession>A0A0V1M9Y4</accession>
<evidence type="ECO:0000256" key="1">
    <source>
        <dbReference type="SAM" id="SignalP"/>
    </source>
</evidence>
<organism evidence="2 3">
    <name type="scientific">Trichinella papuae</name>
    <dbReference type="NCBI Taxonomy" id="268474"/>
    <lineage>
        <taxon>Eukaryota</taxon>
        <taxon>Metazoa</taxon>
        <taxon>Ecdysozoa</taxon>
        <taxon>Nematoda</taxon>
        <taxon>Enoplea</taxon>
        <taxon>Dorylaimia</taxon>
        <taxon>Trichinellida</taxon>
        <taxon>Trichinellidae</taxon>
        <taxon>Trichinella</taxon>
    </lineage>
</organism>
<dbReference type="AlphaFoldDB" id="A0A0V1M9Y4"/>
<evidence type="ECO:0000313" key="3">
    <source>
        <dbReference type="Proteomes" id="UP000054843"/>
    </source>
</evidence>
<feature type="chain" id="PRO_5006882353" description="Apple domain-containing protein" evidence="1">
    <location>
        <begin position="21"/>
        <end position="363"/>
    </location>
</feature>
<keyword evidence="1" id="KW-0732">Signal</keyword>
<proteinExistence type="predicted"/>
<reference evidence="2 3" key="1">
    <citation type="submission" date="2015-01" db="EMBL/GenBank/DDBJ databases">
        <title>Evolution of Trichinella species and genotypes.</title>
        <authorList>
            <person name="Korhonen P.K."/>
            <person name="Edoardo P."/>
            <person name="Giuseppe L.R."/>
            <person name="Gasser R.B."/>
        </authorList>
    </citation>
    <scope>NUCLEOTIDE SEQUENCE [LARGE SCALE GENOMIC DNA]</scope>
    <source>
        <strain evidence="2">ISS1980</strain>
    </source>
</reference>
<protein>
    <recommendedName>
        <fullName evidence="4">Apple domain-containing protein</fullName>
    </recommendedName>
</protein>
<sequence>MIIFCKTLLMLFSIVLVTDALLYSGYVEEENLSCLFESAKFCGNIEQFTTEAHARISYARCIRLCLIASFDEECNAVFYFLETQTCLVMNMSKSDLHSEGDMLFDIVFIYACQGGNMDLLLDAESADMDESILNSSVHLSTSEQHRKRYYFQKTSKEVFSDAVFLRTIEIPNVESCVIACDLTTLYPGAEENGTAFYILYLSVRGVYFLNEIEVQTLEIPSNKSLPYFLRIGNMMSLEFQNVDQYYENEMVPFTSVTDSEEWPYRAVQYSRAVHKCAIIELNTQGTTRRLPSSKRLIELQQCTSDRYDLRNGNPAPLKFYLKEEKEVCVIEFFANSNVGGWRLLKKGDMQNTQSFQIHGSGKL</sequence>
<gene>
    <name evidence="2" type="ORF">T10_11675</name>
</gene>
<dbReference type="OrthoDB" id="5915857at2759"/>
<feature type="signal peptide" evidence="1">
    <location>
        <begin position="1"/>
        <end position="20"/>
    </location>
</feature>
<dbReference type="EMBL" id="JYDO01000158">
    <property type="protein sequence ID" value="KRZ68669.1"/>
    <property type="molecule type" value="Genomic_DNA"/>
</dbReference>
<dbReference type="Proteomes" id="UP000054843">
    <property type="component" value="Unassembled WGS sequence"/>
</dbReference>
<keyword evidence="3" id="KW-1185">Reference proteome</keyword>